<reference evidence="1" key="1">
    <citation type="submission" date="2019-09" db="EMBL/GenBank/DDBJ databases">
        <title>Organ-specific transcriptomic study of the physiology of the cattle tick, Rhipicephalus microplus.</title>
        <authorList>
            <person name="Tirloni L."/>
            <person name="Braz G."/>
            <person name="Gandara A.C.P."/>
            <person name="Sabadin G.A."/>
            <person name="da Silva R.M."/>
            <person name="Guizzo M.G."/>
            <person name="Machado J.A."/>
            <person name="Costa E.P."/>
            <person name="Gomes H.F."/>
            <person name="Moraes J."/>
            <person name="Mota M.B.S."/>
            <person name="Mesquita R.D."/>
            <person name="Alvarenga P.H."/>
            <person name="Alves F."/>
            <person name="Seixas A."/>
            <person name="da Fonseca R.N."/>
            <person name="Fogaca A."/>
            <person name="Logullo C."/>
            <person name="Tanaka A."/>
            <person name="Daffre S."/>
            <person name="Termignoni C."/>
            <person name="Vaz I.S.Jr."/>
            <person name="Oliveira P.L."/>
            <person name="Ribeiro J.M."/>
        </authorList>
    </citation>
    <scope>NUCLEOTIDE SEQUENCE</scope>
    <source>
        <strain evidence="1">Porto Alegre</strain>
    </source>
</reference>
<organism evidence="1">
    <name type="scientific">Rhipicephalus microplus</name>
    <name type="common">Cattle tick</name>
    <name type="synonym">Boophilus microplus</name>
    <dbReference type="NCBI Taxonomy" id="6941"/>
    <lineage>
        <taxon>Eukaryota</taxon>
        <taxon>Metazoa</taxon>
        <taxon>Ecdysozoa</taxon>
        <taxon>Arthropoda</taxon>
        <taxon>Chelicerata</taxon>
        <taxon>Arachnida</taxon>
        <taxon>Acari</taxon>
        <taxon>Parasitiformes</taxon>
        <taxon>Ixodida</taxon>
        <taxon>Ixodoidea</taxon>
        <taxon>Ixodidae</taxon>
        <taxon>Rhipicephalinae</taxon>
        <taxon>Rhipicephalus</taxon>
        <taxon>Boophilus</taxon>
    </lineage>
</organism>
<sequence length="69" mass="7829">MPSMVHHCWYLIRTGAIKLLTIDWLLAKTVVVTMTALKSYLIYEVASVKNHARMGSQIVAYVQSTSLYI</sequence>
<proteinExistence type="predicted"/>
<dbReference type="AlphaFoldDB" id="A0A6M2DCK5"/>
<protein>
    <submittedName>
        <fullName evidence="1">Uncharacterized protein</fullName>
    </submittedName>
</protein>
<accession>A0A6M2DCK5</accession>
<evidence type="ECO:0000313" key="1">
    <source>
        <dbReference type="EMBL" id="NOV43574.1"/>
    </source>
</evidence>
<name>A0A6M2DCK5_RHIMP</name>
<dbReference type="EMBL" id="GHWJ01010837">
    <property type="protein sequence ID" value="NOV43574.1"/>
    <property type="molecule type" value="Transcribed_RNA"/>
</dbReference>